<evidence type="ECO:0000256" key="3">
    <source>
        <dbReference type="ARBA" id="ARBA00022692"/>
    </source>
</evidence>
<feature type="signal peptide" evidence="9">
    <location>
        <begin position="1"/>
        <end position="18"/>
    </location>
</feature>
<dbReference type="SUPFAM" id="SSF53850">
    <property type="entry name" value="Periplasmic binding protein-like II"/>
    <property type="match status" value="1"/>
</dbReference>
<evidence type="ECO:0000259" key="10">
    <source>
        <dbReference type="Pfam" id="PF24061"/>
    </source>
</evidence>
<dbReference type="AlphaFoldDB" id="A0A9J6CKT9"/>
<keyword evidence="6" id="KW-0675">Receptor</keyword>
<feature type="transmembrane region" description="Helical" evidence="8">
    <location>
        <begin position="384"/>
        <end position="400"/>
    </location>
</feature>
<comment type="subcellular location">
    <subcellularLocation>
        <location evidence="1">Cell membrane</location>
        <topology evidence="1">Multi-pass membrane protein</topology>
    </subcellularLocation>
</comment>
<keyword evidence="3 8" id="KW-0812">Transmembrane</keyword>
<evidence type="ECO:0000256" key="8">
    <source>
        <dbReference type="SAM" id="Phobius"/>
    </source>
</evidence>
<evidence type="ECO:0000256" key="7">
    <source>
        <dbReference type="ARBA" id="ARBA00023180"/>
    </source>
</evidence>
<name>A0A9J6CKT9_POLVA</name>
<dbReference type="Gene3D" id="1.10.287.70">
    <property type="match status" value="1"/>
</dbReference>
<dbReference type="EMBL" id="JADBJN010000001">
    <property type="protein sequence ID" value="KAG5682552.1"/>
    <property type="molecule type" value="Genomic_DNA"/>
</dbReference>
<comment type="caution">
    <text evidence="11">The sequence shown here is derived from an EMBL/GenBank/DDBJ whole genome shotgun (WGS) entry which is preliminary data.</text>
</comment>
<dbReference type="Proteomes" id="UP001107558">
    <property type="component" value="Chromosome 1"/>
</dbReference>
<keyword evidence="9" id="KW-0732">Signal</keyword>
<dbReference type="GO" id="GO:0005886">
    <property type="term" value="C:plasma membrane"/>
    <property type="evidence" value="ECO:0007669"/>
    <property type="project" value="UniProtKB-SubCell"/>
</dbReference>
<reference evidence="11" key="1">
    <citation type="submission" date="2021-03" db="EMBL/GenBank/DDBJ databases">
        <title>Chromosome level genome of the anhydrobiotic midge Polypedilum vanderplanki.</title>
        <authorList>
            <person name="Yoshida Y."/>
            <person name="Kikawada T."/>
            <person name="Gusev O."/>
        </authorList>
    </citation>
    <scope>NUCLEOTIDE SEQUENCE</scope>
    <source>
        <strain evidence="11">NIAS01</strain>
        <tissue evidence="11">Whole body or cell culture</tissue>
    </source>
</reference>
<keyword evidence="2" id="KW-1003">Cell membrane</keyword>
<dbReference type="InterPro" id="IPR052192">
    <property type="entry name" value="Insect_Ionotropic_Sensory_Rcpt"/>
</dbReference>
<dbReference type="PANTHER" id="PTHR42643">
    <property type="entry name" value="IONOTROPIC RECEPTOR 20A-RELATED"/>
    <property type="match status" value="1"/>
</dbReference>
<proteinExistence type="predicted"/>
<organism evidence="11 12">
    <name type="scientific">Polypedilum vanderplanki</name>
    <name type="common">Sleeping chironomid midge</name>
    <dbReference type="NCBI Taxonomy" id="319348"/>
    <lineage>
        <taxon>Eukaryota</taxon>
        <taxon>Metazoa</taxon>
        <taxon>Ecdysozoa</taxon>
        <taxon>Arthropoda</taxon>
        <taxon>Hexapoda</taxon>
        <taxon>Insecta</taxon>
        <taxon>Pterygota</taxon>
        <taxon>Neoptera</taxon>
        <taxon>Endopterygota</taxon>
        <taxon>Diptera</taxon>
        <taxon>Nematocera</taxon>
        <taxon>Chironomoidea</taxon>
        <taxon>Chironomidae</taxon>
        <taxon>Chironominae</taxon>
        <taxon>Polypedilum</taxon>
        <taxon>Polypedilum</taxon>
    </lineage>
</organism>
<evidence type="ECO:0000313" key="11">
    <source>
        <dbReference type="EMBL" id="KAG5682552.1"/>
    </source>
</evidence>
<dbReference type="PANTHER" id="PTHR42643:SF30">
    <property type="entry name" value="IONOTROPIC RECEPTOR 40A-RELATED"/>
    <property type="match status" value="1"/>
</dbReference>
<feature type="domain" description="Putative ionotropic receptor ligand binding" evidence="10">
    <location>
        <begin position="81"/>
        <end position="194"/>
    </location>
</feature>
<keyword evidence="4 8" id="KW-1133">Transmembrane helix</keyword>
<evidence type="ECO:0000256" key="2">
    <source>
        <dbReference type="ARBA" id="ARBA00022475"/>
    </source>
</evidence>
<sequence length="599" mass="69190">MKFLIFFIDLALISLAKSESLLNFEVIKNIIESSGRNSISFIKCNEDLIKGFVIYQNLNLGMFIRGLKSPLKIQENKITSAVITISSLNDFNEISSLFSTENIILDGHFIIIFEKAIITDIEKIFTKLWKIYVYNVNVITTSSSNSENTILLYTFKPFINDFSCENMKPIKIIEYDMKSMQWHSKVFYPDKFKNLHFCPLKVGSFEKQPGFFTTKIKNEKIITGIEADLINIFGKFLNYKPIFNIYPSNMGTIHKNKTSTGLLKRVFENEIDVIIGTLSLQQSRAEYLSETHMIYNDKLVLVIPPPFLMNSLGKILLPFHIYTWISVGLFIFLVCVIIVTLKFTPQIFHDYIIGANVKCNILEVWNLLLGGAQKKISKSNFPRFLLAKFLIFALVIRSIYQGAIFDILKNDVSTVELKTIDEFIENKFTFYIYDSLAGRLNGTKYLQRYKRISPSEITAFEELTLDPSFKGVVFDYFTIVLYNNFLNRKKYSLKICKESLLTNQIVFYFTKNFYLVDEFNDLIGRFKSAGLIDHIMSNYIDMKLLNSIDIKKPATALTLENLEGIFKLLICALLIAILNFLLEIFYGNIKKKKKVNLKN</sequence>
<evidence type="ECO:0000256" key="4">
    <source>
        <dbReference type="ARBA" id="ARBA00022989"/>
    </source>
</evidence>
<keyword evidence="5 8" id="KW-0472">Membrane</keyword>
<accession>A0A9J6CKT9</accession>
<dbReference type="InterPro" id="IPR056198">
    <property type="entry name" value="LBD_receptor"/>
</dbReference>
<evidence type="ECO:0000256" key="6">
    <source>
        <dbReference type="ARBA" id="ARBA00023170"/>
    </source>
</evidence>
<dbReference type="OrthoDB" id="8050636at2759"/>
<evidence type="ECO:0000256" key="5">
    <source>
        <dbReference type="ARBA" id="ARBA00023136"/>
    </source>
</evidence>
<keyword evidence="12" id="KW-1185">Reference proteome</keyword>
<dbReference type="Gene3D" id="3.40.190.10">
    <property type="entry name" value="Periplasmic binding protein-like II"/>
    <property type="match status" value="1"/>
</dbReference>
<feature type="chain" id="PRO_5039922706" description="Putative ionotropic receptor ligand binding domain-containing protein" evidence="9">
    <location>
        <begin position="19"/>
        <end position="599"/>
    </location>
</feature>
<feature type="transmembrane region" description="Helical" evidence="8">
    <location>
        <begin position="321"/>
        <end position="341"/>
    </location>
</feature>
<evidence type="ECO:0000313" key="12">
    <source>
        <dbReference type="Proteomes" id="UP001107558"/>
    </source>
</evidence>
<dbReference type="Pfam" id="PF24061">
    <property type="entry name" value="LBD_receptor"/>
    <property type="match status" value="1"/>
</dbReference>
<keyword evidence="7" id="KW-0325">Glycoprotein</keyword>
<gene>
    <name evidence="11" type="ORF">PVAND_011897</name>
</gene>
<protein>
    <recommendedName>
        <fullName evidence="10">Putative ionotropic receptor ligand binding domain-containing protein</fullName>
    </recommendedName>
</protein>
<feature type="transmembrane region" description="Helical" evidence="8">
    <location>
        <begin position="565"/>
        <end position="586"/>
    </location>
</feature>
<evidence type="ECO:0000256" key="1">
    <source>
        <dbReference type="ARBA" id="ARBA00004651"/>
    </source>
</evidence>
<evidence type="ECO:0000256" key="9">
    <source>
        <dbReference type="SAM" id="SignalP"/>
    </source>
</evidence>